<dbReference type="InterPro" id="IPR001789">
    <property type="entry name" value="Sig_transdc_resp-reg_receiver"/>
</dbReference>
<evidence type="ECO:0000313" key="3">
    <source>
        <dbReference type="EMBL" id="MFB9897205.1"/>
    </source>
</evidence>
<dbReference type="EMBL" id="JBHLZF010000001">
    <property type="protein sequence ID" value="MFB9897205.1"/>
    <property type="molecule type" value="Genomic_DNA"/>
</dbReference>
<evidence type="ECO:0000259" key="2">
    <source>
        <dbReference type="PROSITE" id="PS50110"/>
    </source>
</evidence>
<dbReference type="SMART" id="SM00850">
    <property type="entry name" value="LytTR"/>
    <property type="match status" value="1"/>
</dbReference>
<dbReference type="Pfam" id="PF04397">
    <property type="entry name" value="LytTR"/>
    <property type="match status" value="1"/>
</dbReference>
<name>A0ABV5ZIL5_9BACT</name>
<dbReference type="RefSeq" id="WP_005846736.1">
    <property type="nucleotide sequence ID" value="NZ_JADU01000006.1"/>
</dbReference>
<evidence type="ECO:0000256" key="1">
    <source>
        <dbReference type="PROSITE-ProRule" id="PRU00169"/>
    </source>
</evidence>
<keyword evidence="4" id="KW-1185">Reference proteome</keyword>
<proteinExistence type="predicted"/>
<dbReference type="PANTHER" id="PTHR37299:SF1">
    <property type="entry name" value="STAGE 0 SPORULATION PROTEIN A HOMOLOG"/>
    <property type="match status" value="1"/>
</dbReference>
<evidence type="ECO:0000313" key="4">
    <source>
        <dbReference type="Proteomes" id="UP001589688"/>
    </source>
</evidence>
<protein>
    <submittedName>
        <fullName evidence="3">LytR/AlgR family response regulator transcription factor</fullName>
    </submittedName>
</protein>
<dbReference type="SMART" id="SM00448">
    <property type="entry name" value="REC"/>
    <property type="match status" value="1"/>
</dbReference>
<sequence length="241" mass="27155">MTLNCIVIDDEPLAADLLASYVSRTPFLHLVGAYNSAVDAIRDIHTNAIDVAFLDIQMPELNGVELATLLPRQTRVVFTTAFAQYAIESYKANAIGYLLKPIAYDRFLAVAHKALVLGGRSDSASSVGADRFLFVRSDYKILKLPFDNILYIEGLKDYVKFVLERPTPDGQTEVTSLLNMKHLDHILPIDTFMRVHRSYIVNRSKINLIDRSRIAFGCAFVPISETYRDEVQRFIDDHTAV</sequence>
<comment type="caution">
    <text evidence="3">The sequence shown here is derived from an EMBL/GenBank/DDBJ whole genome shotgun (WGS) entry which is preliminary data.</text>
</comment>
<dbReference type="Pfam" id="PF00072">
    <property type="entry name" value="Response_reg"/>
    <property type="match status" value="1"/>
</dbReference>
<feature type="domain" description="Response regulatory" evidence="2">
    <location>
        <begin position="4"/>
        <end position="115"/>
    </location>
</feature>
<accession>A0ABV5ZIL5</accession>
<dbReference type="InterPro" id="IPR007492">
    <property type="entry name" value="LytTR_DNA-bd_dom"/>
</dbReference>
<gene>
    <name evidence="3" type="ORF">ACFFK8_05125</name>
</gene>
<dbReference type="PROSITE" id="PS50110">
    <property type="entry name" value="RESPONSE_REGULATORY"/>
    <property type="match status" value="1"/>
</dbReference>
<dbReference type="InterPro" id="IPR046947">
    <property type="entry name" value="LytR-like"/>
</dbReference>
<dbReference type="InterPro" id="IPR011006">
    <property type="entry name" value="CheY-like_superfamily"/>
</dbReference>
<dbReference type="Gene3D" id="2.40.50.1020">
    <property type="entry name" value="LytTr DNA-binding domain"/>
    <property type="match status" value="1"/>
</dbReference>
<dbReference type="PANTHER" id="PTHR37299">
    <property type="entry name" value="TRANSCRIPTIONAL REGULATOR-RELATED"/>
    <property type="match status" value="1"/>
</dbReference>
<dbReference type="Proteomes" id="UP001589688">
    <property type="component" value="Unassembled WGS sequence"/>
</dbReference>
<feature type="modified residue" description="4-aspartylphosphate" evidence="1">
    <location>
        <position position="55"/>
    </location>
</feature>
<reference evidence="3 4" key="1">
    <citation type="submission" date="2024-09" db="EMBL/GenBank/DDBJ databases">
        <authorList>
            <person name="Sun Q."/>
            <person name="Mori K."/>
        </authorList>
    </citation>
    <scope>NUCLEOTIDE SEQUENCE [LARGE SCALE GENOMIC DNA]</scope>
    <source>
        <strain evidence="3 4">ATCC 51272</strain>
    </source>
</reference>
<organism evidence="3 4">
    <name type="scientific">Hallella seregens ATCC 51272</name>
    <dbReference type="NCBI Taxonomy" id="1336250"/>
    <lineage>
        <taxon>Bacteria</taxon>
        <taxon>Pseudomonadati</taxon>
        <taxon>Bacteroidota</taxon>
        <taxon>Bacteroidia</taxon>
        <taxon>Bacteroidales</taxon>
        <taxon>Prevotellaceae</taxon>
        <taxon>Hallella</taxon>
    </lineage>
</organism>
<dbReference type="SUPFAM" id="SSF52172">
    <property type="entry name" value="CheY-like"/>
    <property type="match status" value="1"/>
</dbReference>
<dbReference type="Gene3D" id="3.40.50.2300">
    <property type="match status" value="1"/>
</dbReference>
<keyword evidence="1" id="KW-0597">Phosphoprotein</keyword>